<dbReference type="Gene3D" id="2.40.170.20">
    <property type="entry name" value="TonB-dependent receptor, beta-barrel domain"/>
    <property type="match status" value="1"/>
</dbReference>
<gene>
    <name evidence="16" type="ORF">E6K73_00965</name>
</gene>
<keyword evidence="3 10" id="KW-1134">Transmembrane beta strand</keyword>
<feature type="compositionally biased region" description="Polar residues" evidence="12">
    <location>
        <begin position="88"/>
        <end position="97"/>
    </location>
</feature>
<dbReference type="PANTHER" id="PTHR30069:SF29">
    <property type="entry name" value="HEMOGLOBIN AND HEMOGLOBIN-HAPTOGLOBIN-BINDING PROTEIN 1-RELATED"/>
    <property type="match status" value="1"/>
</dbReference>
<keyword evidence="9 10" id="KW-0998">Cell outer membrane</keyword>
<dbReference type="SUPFAM" id="SSF56935">
    <property type="entry name" value="Porins"/>
    <property type="match status" value="1"/>
</dbReference>
<keyword evidence="2 10" id="KW-0813">Transport</keyword>
<proteinExistence type="inferred from homology"/>
<dbReference type="Pfam" id="PF00593">
    <property type="entry name" value="TonB_dep_Rec_b-barrel"/>
    <property type="match status" value="1"/>
</dbReference>
<organism evidence="16 17">
    <name type="scientific">Eiseniibacteriota bacterium</name>
    <dbReference type="NCBI Taxonomy" id="2212470"/>
    <lineage>
        <taxon>Bacteria</taxon>
        <taxon>Candidatus Eiseniibacteriota</taxon>
    </lineage>
</organism>
<evidence type="ECO:0000256" key="11">
    <source>
        <dbReference type="RuleBase" id="RU003357"/>
    </source>
</evidence>
<comment type="caution">
    <text evidence="16">The sequence shown here is derived from an EMBL/GenBank/DDBJ whole genome shotgun (WGS) entry which is preliminary data.</text>
</comment>
<keyword evidence="8 16" id="KW-0675">Receptor</keyword>
<dbReference type="InterPro" id="IPR000531">
    <property type="entry name" value="Beta-barrel_TonB"/>
</dbReference>
<keyword evidence="6 11" id="KW-0798">TonB box</keyword>
<evidence type="ECO:0000256" key="5">
    <source>
        <dbReference type="ARBA" id="ARBA00022729"/>
    </source>
</evidence>
<evidence type="ECO:0000256" key="13">
    <source>
        <dbReference type="SAM" id="SignalP"/>
    </source>
</evidence>
<evidence type="ECO:0000256" key="7">
    <source>
        <dbReference type="ARBA" id="ARBA00023136"/>
    </source>
</evidence>
<comment type="similarity">
    <text evidence="10 11">Belongs to the TonB-dependent receptor family.</text>
</comment>
<feature type="region of interest" description="Disordered" evidence="12">
    <location>
        <begin position="500"/>
        <end position="521"/>
    </location>
</feature>
<evidence type="ECO:0000256" key="9">
    <source>
        <dbReference type="ARBA" id="ARBA00023237"/>
    </source>
</evidence>
<comment type="subcellular location">
    <subcellularLocation>
        <location evidence="1 10">Cell outer membrane</location>
        <topology evidence="1 10">Multi-pass membrane protein</topology>
    </subcellularLocation>
</comment>
<feature type="signal peptide" evidence="13">
    <location>
        <begin position="1"/>
        <end position="34"/>
    </location>
</feature>
<evidence type="ECO:0000256" key="3">
    <source>
        <dbReference type="ARBA" id="ARBA00022452"/>
    </source>
</evidence>
<dbReference type="PANTHER" id="PTHR30069">
    <property type="entry name" value="TONB-DEPENDENT OUTER MEMBRANE RECEPTOR"/>
    <property type="match status" value="1"/>
</dbReference>
<keyword evidence="4 10" id="KW-0812">Transmembrane</keyword>
<dbReference type="GO" id="GO:0015344">
    <property type="term" value="F:siderophore uptake transmembrane transporter activity"/>
    <property type="evidence" value="ECO:0007669"/>
    <property type="project" value="TreeGrafter"/>
</dbReference>
<keyword evidence="5 13" id="KW-0732">Signal</keyword>
<feature type="chain" id="PRO_5021818024" evidence="13">
    <location>
        <begin position="35"/>
        <end position="773"/>
    </location>
</feature>
<evidence type="ECO:0000256" key="2">
    <source>
        <dbReference type="ARBA" id="ARBA00022448"/>
    </source>
</evidence>
<evidence type="ECO:0000313" key="17">
    <source>
        <dbReference type="Proteomes" id="UP000320184"/>
    </source>
</evidence>
<evidence type="ECO:0000259" key="15">
    <source>
        <dbReference type="Pfam" id="PF07715"/>
    </source>
</evidence>
<dbReference type="GO" id="GO:0009279">
    <property type="term" value="C:cell outer membrane"/>
    <property type="evidence" value="ECO:0007669"/>
    <property type="project" value="UniProtKB-SubCell"/>
</dbReference>
<dbReference type="EMBL" id="VBOT01000012">
    <property type="protein sequence ID" value="TMQ53667.1"/>
    <property type="molecule type" value="Genomic_DNA"/>
</dbReference>
<evidence type="ECO:0000256" key="8">
    <source>
        <dbReference type="ARBA" id="ARBA00023170"/>
    </source>
</evidence>
<evidence type="ECO:0000256" key="10">
    <source>
        <dbReference type="PROSITE-ProRule" id="PRU01360"/>
    </source>
</evidence>
<feature type="domain" description="TonB-dependent receptor-like beta-barrel" evidence="14">
    <location>
        <begin position="372"/>
        <end position="702"/>
    </location>
</feature>
<dbReference type="InterPro" id="IPR036942">
    <property type="entry name" value="Beta-barrel_TonB_sf"/>
</dbReference>
<dbReference type="PROSITE" id="PS52016">
    <property type="entry name" value="TONB_DEPENDENT_REC_3"/>
    <property type="match status" value="1"/>
</dbReference>
<keyword evidence="7 10" id="KW-0472">Membrane</keyword>
<dbReference type="Proteomes" id="UP000320184">
    <property type="component" value="Unassembled WGS sequence"/>
</dbReference>
<accession>A0A538SQP3</accession>
<dbReference type="InterPro" id="IPR012910">
    <property type="entry name" value="Plug_dom"/>
</dbReference>
<name>A0A538SQP3_UNCEI</name>
<dbReference type="Gene3D" id="2.170.130.10">
    <property type="entry name" value="TonB-dependent receptor, plug domain"/>
    <property type="match status" value="1"/>
</dbReference>
<dbReference type="AlphaFoldDB" id="A0A538SQP3"/>
<feature type="domain" description="TonB-dependent receptor plug" evidence="15">
    <location>
        <begin position="127"/>
        <end position="229"/>
    </location>
</feature>
<protein>
    <submittedName>
        <fullName evidence="16">TonB-dependent receptor</fullName>
    </submittedName>
</protein>
<evidence type="ECO:0000256" key="6">
    <source>
        <dbReference type="ARBA" id="ARBA00023077"/>
    </source>
</evidence>
<dbReference type="Pfam" id="PF07715">
    <property type="entry name" value="Plug"/>
    <property type="match status" value="1"/>
</dbReference>
<dbReference type="InterPro" id="IPR039426">
    <property type="entry name" value="TonB-dep_rcpt-like"/>
</dbReference>
<evidence type="ECO:0000256" key="4">
    <source>
        <dbReference type="ARBA" id="ARBA00022692"/>
    </source>
</evidence>
<evidence type="ECO:0000259" key="14">
    <source>
        <dbReference type="Pfam" id="PF00593"/>
    </source>
</evidence>
<dbReference type="InterPro" id="IPR037066">
    <property type="entry name" value="Plug_dom_sf"/>
</dbReference>
<feature type="compositionally biased region" description="Polar residues" evidence="12">
    <location>
        <begin position="501"/>
        <end position="512"/>
    </location>
</feature>
<dbReference type="GO" id="GO:0044718">
    <property type="term" value="P:siderophore transmembrane transport"/>
    <property type="evidence" value="ECO:0007669"/>
    <property type="project" value="TreeGrafter"/>
</dbReference>
<evidence type="ECO:0000313" key="16">
    <source>
        <dbReference type="EMBL" id="TMQ53667.1"/>
    </source>
</evidence>
<reference evidence="16 17" key="1">
    <citation type="journal article" date="2019" name="Nat. Microbiol.">
        <title>Mediterranean grassland soil C-N compound turnover is dependent on rainfall and depth, and is mediated by genomically divergent microorganisms.</title>
        <authorList>
            <person name="Diamond S."/>
            <person name="Andeer P.F."/>
            <person name="Li Z."/>
            <person name="Crits-Christoph A."/>
            <person name="Burstein D."/>
            <person name="Anantharaman K."/>
            <person name="Lane K.R."/>
            <person name="Thomas B.C."/>
            <person name="Pan C."/>
            <person name="Northen T.R."/>
            <person name="Banfield J.F."/>
        </authorList>
    </citation>
    <scope>NUCLEOTIDE SEQUENCE [LARGE SCALE GENOMIC DNA]</scope>
    <source>
        <strain evidence="16">WS_3</strain>
    </source>
</reference>
<evidence type="ECO:0000256" key="1">
    <source>
        <dbReference type="ARBA" id="ARBA00004571"/>
    </source>
</evidence>
<feature type="region of interest" description="Disordered" evidence="12">
    <location>
        <begin position="77"/>
        <end position="101"/>
    </location>
</feature>
<sequence>MVRRCAGKLGCRVMRRVAGSLLALAYCALFHAPAARCDEPDSARVARPDTARAADPDSVRIMPADSTRTTLADTTRAAPRNSVHVAPLSSSGASRPDTTAIGRGMRDTVTVLPPVRVEGPRAAAPTRSTATVTRLERSRLTRFLPSRTGDALLSVPGLELVKTGPWASSISLRGLAGDRVLLMVDGVRLNGVRGHGAQTSLLALDDLEEVEVMSGSNSTLYGSDALGGAIDFVTQRNLFADRLASSAVASARAAAPGDDYGETVRARLGGRHFGFEAAGRLGNLRALTTPQGEIPRSGDREASGMARGAARWGSFVLDYSHRYTAAHDVGLPAFASSSGSSGVYPLQSLELDRLELSGGPSSFLNSARLLAVNLGNRSDFTETTVDSVFVRGHFVATRADVAADRVHTRARSLEPVVELRGPGHLRLLAALREEKAHGPRQTDITLRDNSGAVTAHSIGQGESVPRARRDSWAIGAMASETLLTMRLEAGARYDALRSRTDSSALSTVSSQDVSDHHTSVEGGLSRALGPLEPYVHVATGFRAPNLDERYFDDYIHGGLRLFGNPGLRPERSVTYEAGVRAAEDRLDWVRSARISAYRSDVEDLISFHYVGALYLIPRFQYVNVRRARIEGIETMIDLRLGPVGAALSVDLPRGIDRETGQRLSDAGAPRGVLDLAVSVPRLLPQGTLAARLRWNGAVRDVDTTLARLAFSTVELEAASVIGGVRAVLAIRNLGNVSYREPLSLIPEPGRTVALSLRRSFDFPLGGPGAGEAR</sequence>
<evidence type="ECO:0000256" key="12">
    <source>
        <dbReference type="SAM" id="MobiDB-lite"/>
    </source>
</evidence>